<dbReference type="Pfam" id="PF07310">
    <property type="entry name" value="PAS_5"/>
    <property type="match status" value="1"/>
</dbReference>
<evidence type="ECO:0000313" key="2">
    <source>
        <dbReference type="Proteomes" id="UP000549882"/>
    </source>
</evidence>
<dbReference type="AlphaFoldDB" id="A0A7W9D0B2"/>
<keyword evidence="2" id="KW-1185">Reference proteome</keyword>
<dbReference type="RefSeq" id="WP_245407462.1">
    <property type="nucleotide sequence ID" value="NZ_JACHBI010000001.1"/>
</dbReference>
<protein>
    <recommendedName>
        <fullName evidence="3">PAS domain-containing protein</fullName>
    </recommendedName>
</protein>
<sequence>MRQKTSTEIFTYWEQLRCNADAPLRNLIQPSAVRHILPQLFILESVPNEAPRFRLAGTAICSFMGRELRGESFATLWAGSQPDDPVRIAAGVMAHVVPALINATGYSISGRNIAFEMVLMPVRSAGDVCDRLLGCLTPVAPASWLGSERLEFLALDRSSLLYERPARRVELPMYYPEPADLVSRHDGVGLGELMRRALNPKAAGHDHGKVDPSRYRFNRLL</sequence>
<dbReference type="Proteomes" id="UP000549882">
    <property type="component" value="Unassembled WGS sequence"/>
</dbReference>
<name>A0A7W9D0B2_9HYPH</name>
<proteinExistence type="predicted"/>
<comment type="caution">
    <text evidence="1">The sequence shown here is derived from an EMBL/GenBank/DDBJ whole genome shotgun (WGS) entry which is preliminary data.</text>
</comment>
<evidence type="ECO:0000313" key="1">
    <source>
        <dbReference type="EMBL" id="MBB5572616.1"/>
    </source>
</evidence>
<dbReference type="EMBL" id="JACHBI010000001">
    <property type="protein sequence ID" value="MBB5572616.1"/>
    <property type="molecule type" value="Genomic_DNA"/>
</dbReference>
<dbReference type="InterPro" id="IPR009922">
    <property type="entry name" value="DUF1457"/>
</dbReference>
<gene>
    <name evidence="1" type="ORF">GGD50_001192</name>
</gene>
<organism evidence="1 2">
    <name type="scientific">Rhizobium paranaense</name>
    <dbReference type="NCBI Taxonomy" id="1650438"/>
    <lineage>
        <taxon>Bacteria</taxon>
        <taxon>Pseudomonadati</taxon>
        <taxon>Pseudomonadota</taxon>
        <taxon>Alphaproteobacteria</taxon>
        <taxon>Hyphomicrobiales</taxon>
        <taxon>Rhizobiaceae</taxon>
        <taxon>Rhizobium/Agrobacterium group</taxon>
        <taxon>Rhizobium</taxon>
    </lineage>
</organism>
<evidence type="ECO:0008006" key="3">
    <source>
        <dbReference type="Google" id="ProtNLM"/>
    </source>
</evidence>
<reference evidence="1 2" key="1">
    <citation type="submission" date="2020-08" db="EMBL/GenBank/DDBJ databases">
        <title>Genomic Encyclopedia of Type Strains, Phase IV (KMG-V): Genome sequencing to study the core and pangenomes of soil and plant-associated prokaryotes.</title>
        <authorList>
            <person name="Whitman W."/>
        </authorList>
    </citation>
    <scope>NUCLEOTIDE SEQUENCE [LARGE SCALE GENOMIC DNA]</scope>
    <source>
        <strain evidence="1 2">SEMIA 4064</strain>
    </source>
</reference>
<accession>A0A7W9D0B2</accession>